<proteinExistence type="predicted"/>
<reference evidence="1" key="2">
    <citation type="journal article" date="2015" name="Data Brief">
        <title>Shoot transcriptome of the giant reed, Arundo donax.</title>
        <authorList>
            <person name="Barrero R.A."/>
            <person name="Guerrero F.D."/>
            <person name="Moolhuijzen P."/>
            <person name="Goolsby J.A."/>
            <person name="Tidwell J."/>
            <person name="Bellgard S.E."/>
            <person name="Bellgard M.I."/>
        </authorList>
    </citation>
    <scope>NUCLEOTIDE SEQUENCE</scope>
    <source>
        <tissue evidence="1">Shoot tissue taken approximately 20 cm above the soil surface</tissue>
    </source>
</reference>
<accession>A0A0A9HBZ8</accession>
<reference evidence="1" key="1">
    <citation type="submission" date="2014-09" db="EMBL/GenBank/DDBJ databases">
        <authorList>
            <person name="Magalhaes I.L.F."/>
            <person name="Oliveira U."/>
            <person name="Santos F.R."/>
            <person name="Vidigal T.H.D.A."/>
            <person name="Brescovit A.D."/>
            <person name="Santos A.J."/>
        </authorList>
    </citation>
    <scope>NUCLEOTIDE SEQUENCE</scope>
    <source>
        <tissue evidence="1">Shoot tissue taken approximately 20 cm above the soil surface</tissue>
    </source>
</reference>
<dbReference type="EMBL" id="GBRH01163216">
    <property type="protein sequence ID" value="JAE34680.1"/>
    <property type="molecule type" value="Transcribed_RNA"/>
</dbReference>
<name>A0A0A9HBZ8_ARUDO</name>
<sequence length="21" mass="2578">MNPNQLRSQSRSNFKFLFIFC</sequence>
<protein>
    <submittedName>
        <fullName evidence="1">Uncharacterized protein</fullName>
    </submittedName>
</protein>
<organism evidence="1">
    <name type="scientific">Arundo donax</name>
    <name type="common">Giant reed</name>
    <name type="synonym">Donax arundinaceus</name>
    <dbReference type="NCBI Taxonomy" id="35708"/>
    <lineage>
        <taxon>Eukaryota</taxon>
        <taxon>Viridiplantae</taxon>
        <taxon>Streptophyta</taxon>
        <taxon>Embryophyta</taxon>
        <taxon>Tracheophyta</taxon>
        <taxon>Spermatophyta</taxon>
        <taxon>Magnoliopsida</taxon>
        <taxon>Liliopsida</taxon>
        <taxon>Poales</taxon>
        <taxon>Poaceae</taxon>
        <taxon>PACMAD clade</taxon>
        <taxon>Arundinoideae</taxon>
        <taxon>Arundineae</taxon>
        <taxon>Arundo</taxon>
    </lineage>
</organism>
<dbReference type="AlphaFoldDB" id="A0A0A9HBZ8"/>
<evidence type="ECO:0000313" key="1">
    <source>
        <dbReference type="EMBL" id="JAE34680.1"/>
    </source>
</evidence>